<dbReference type="RefSeq" id="XP_065666319.1">
    <property type="nucleotide sequence ID" value="XM_065810247.1"/>
</dbReference>
<protein>
    <submittedName>
        <fullName evidence="6">Synaptotagmin-1</fullName>
    </submittedName>
</protein>
<dbReference type="PRINTS" id="PR00399">
    <property type="entry name" value="SYNAPTOTAGMN"/>
</dbReference>
<keyword evidence="3" id="KW-1133">Transmembrane helix</keyword>
<keyword evidence="3" id="KW-0472">Membrane</keyword>
<feature type="compositionally biased region" description="Low complexity" evidence="2">
    <location>
        <begin position="54"/>
        <end position="72"/>
    </location>
</feature>
<dbReference type="Gene3D" id="2.60.40.150">
    <property type="entry name" value="C2 domain"/>
    <property type="match status" value="2"/>
</dbReference>
<evidence type="ECO:0000256" key="2">
    <source>
        <dbReference type="SAM" id="MobiDB-lite"/>
    </source>
</evidence>
<dbReference type="InterPro" id="IPR035892">
    <property type="entry name" value="C2_domain_sf"/>
</dbReference>
<dbReference type="Proteomes" id="UP001652625">
    <property type="component" value="Chromosome 11"/>
</dbReference>
<feature type="domain" description="C2" evidence="4">
    <location>
        <begin position="320"/>
        <end position="455"/>
    </location>
</feature>
<dbReference type="PANTHER" id="PTHR10024:SF380">
    <property type="entry name" value="C2 DOMAIN-CONTAINING PROTEIN"/>
    <property type="match status" value="1"/>
</dbReference>
<organism evidence="5 6">
    <name type="scientific">Hydra vulgaris</name>
    <name type="common">Hydra</name>
    <name type="synonym">Hydra attenuata</name>
    <dbReference type="NCBI Taxonomy" id="6087"/>
    <lineage>
        <taxon>Eukaryota</taxon>
        <taxon>Metazoa</taxon>
        <taxon>Cnidaria</taxon>
        <taxon>Hydrozoa</taxon>
        <taxon>Hydroidolina</taxon>
        <taxon>Anthoathecata</taxon>
        <taxon>Aplanulata</taxon>
        <taxon>Hydridae</taxon>
        <taxon>Hydra</taxon>
    </lineage>
</organism>
<evidence type="ECO:0000259" key="4">
    <source>
        <dbReference type="PROSITE" id="PS50004"/>
    </source>
</evidence>
<keyword evidence="1" id="KW-0677">Repeat</keyword>
<evidence type="ECO:0000313" key="5">
    <source>
        <dbReference type="Proteomes" id="UP001652625"/>
    </source>
</evidence>
<dbReference type="SMART" id="SM00239">
    <property type="entry name" value="C2"/>
    <property type="match status" value="2"/>
</dbReference>
<dbReference type="InterPro" id="IPR001565">
    <property type="entry name" value="Synaptotagmin"/>
</dbReference>
<evidence type="ECO:0000256" key="1">
    <source>
        <dbReference type="ARBA" id="ARBA00022737"/>
    </source>
</evidence>
<keyword evidence="3" id="KW-0812">Transmembrane</keyword>
<dbReference type="Pfam" id="PF00168">
    <property type="entry name" value="C2"/>
    <property type="match status" value="2"/>
</dbReference>
<feature type="region of interest" description="Disordered" evidence="2">
    <location>
        <begin position="53"/>
        <end position="75"/>
    </location>
</feature>
<feature type="transmembrane region" description="Helical" evidence="3">
    <location>
        <begin position="6"/>
        <end position="29"/>
    </location>
</feature>
<sequence length="465" mass="53051">MSTKNLPLVLGAILGVMLAILLGVILLFYKKRKESLQFKIPLERMTRSLKKISSKSSFSSNSSDSLQKQNQKPKISTPVLRDTQFWVPEVYNSIIQPTPTFIRKTSRLQSTLEREIYSKAQDTSYLGAFDNDVLNSDGHLGSISGSMIRSNSTNVKRELARRLESGEGQRGMLNFSLQYKHDKGSLTVYVIKAEGLPIRKTGEYCDPFVELQVAPVYKRRMHSEVHQKTQNPIFNQSFEFEIPPYEIREQSILFTVLDFNQRLAHEAIGSVTFLMNALDQDALFAAKEFGLWKKIDKDVAETPDRIDGKIREFPMEMDLDKTAMLLLLSLNRLKTAERLTVTVNKARNLLLVDKKGKLDHPYVSVTMKHFGKILKKLRTNVVKHETNPVYNKTLVFDCPSHLIEHVSLTIKIRHHGDIGRDRTFAILTIGRNAVGTGAEQWTEMLNSSEPVQRWHRLIPIEPADD</sequence>
<gene>
    <name evidence="6" type="primary">LOC101236051</name>
</gene>
<accession>A0ABM4CWK4</accession>
<feature type="domain" description="C2" evidence="4">
    <location>
        <begin position="169"/>
        <end position="293"/>
    </location>
</feature>
<name>A0ABM4CWK4_HYDVU</name>
<evidence type="ECO:0000256" key="3">
    <source>
        <dbReference type="SAM" id="Phobius"/>
    </source>
</evidence>
<dbReference type="CDD" id="cd00276">
    <property type="entry name" value="C2B_Synaptotagmin"/>
    <property type="match status" value="1"/>
</dbReference>
<proteinExistence type="predicted"/>
<dbReference type="InterPro" id="IPR000008">
    <property type="entry name" value="C2_dom"/>
</dbReference>
<dbReference type="SUPFAM" id="SSF49562">
    <property type="entry name" value="C2 domain (Calcium/lipid-binding domain, CaLB)"/>
    <property type="match status" value="2"/>
</dbReference>
<dbReference type="GeneID" id="101236051"/>
<evidence type="ECO:0000313" key="6">
    <source>
        <dbReference type="RefSeq" id="XP_065666319.1"/>
    </source>
</evidence>
<dbReference type="PROSITE" id="PS50004">
    <property type="entry name" value="C2"/>
    <property type="match status" value="2"/>
</dbReference>
<reference evidence="6" key="1">
    <citation type="submission" date="2025-08" db="UniProtKB">
        <authorList>
            <consortium name="RefSeq"/>
        </authorList>
    </citation>
    <scope>IDENTIFICATION</scope>
</reference>
<dbReference type="PANTHER" id="PTHR10024">
    <property type="entry name" value="SYNAPTOTAGMIN"/>
    <property type="match status" value="1"/>
</dbReference>
<keyword evidence="5" id="KW-1185">Reference proteome</keyword>